<sequence>MAKENVEGAIDKIVGKVKQKTGEAIGDQKLANAGAAQQVKGSAKEAAGSVKDATKRVAKPKATKAKIEAEETGAHLRDNIVAGAERASEAVKHVVHRIEHPHDERDIRQVQ</sequence>
<dbReference type="Proteomes" id="UP000198356">
    <property type="component" value="Unassembled WGS sequence"/>
</dbReference>
<dbReference type="InterPro" id="IPR008462">
    <property type="entry name" value="CsbD"/>
</dbReference>
<dbReference type="SUPFAM" id="SSF69047">
    <property type="entry name" value="Hypothetical protein YjbJ"/>
    <property type="match status" value="1"/>
</dbReference>
<proteinExistence type="inferred from homology"/>
<dbReference type="Gene3D" id="1.10.1470.10">
    <property type="entry name" value="YjbJ"/>
    <property type="match status" value="1"/>
</dbReference>
<dbReference type="RefSeq" id="WP_089407027.1">
    <property type="nucleotide sequence ID" value="NZ_FZOU01000001.1"/>
</dbReference>
<evidence type="ECO:0000313" key="4">
    <source>
        <dbReference type="EMBL" id="SNS38553.1"/>
    </source>
</evidence>
<dbReference type="Pfam" id="PF05532">
    <property type="entry name" value="CsbD"/>
    <property type="match status" value="1"/>
</dbReference>
<comment type="similarity">
    <text evidence="1">Belongs to the UPF0337 (CsbD) family.</text>
</comment>
<evidence type="ECO:0000256" key="2">
    <source>
        <dbReference type="SAM" id="MobiDB-lite"/>
    </source>
</evidence>
<evidence type="ECO:0000313" key="5">
    <source>
        <dbReference type="Proteomes" id="UP000198356"/>
    </source>
</evidence>
<gene>
    <name evidence="4" type="ORF">SAMN05421770_101759</name>
</gene>
<protein>
    <submittedName>
        <fullName evidence="4">Uncharacterized conserved protein YjbJ, UPF0337 family</fullName>
    </submittedName>
</protein>
<keyword evidence="5" id="KW-1185">Reference proteome</keyword>
<dbReference type="OrthoDB" id="122890at2"/>
<evidence type="ECO:0000256" key="1">
    <source>
        <dbReference type="ARBA" id="ARBA00009129"/>
    </source>
</evidence>
<feature type="region of interest" description="Disordered" evidence="2">
    <location>
        <begin position="41"/>
        <end position="66"/>
    </location>
</feature>
<evidence type="ECO:0000259" key="3">
    <source>
        <dbReference type="Pfam" id="PF05532"/>
    </source>
</evidence>
<name>A0A239E3I3_9BACT</name>
<accession>A0A239E3I3</accession>
<dbReference type="InterPro" id="IPR036629">
    <property type="entry name" value="YjbJ_sf"/>
</dbReference>
<reference evidence="4 5" key="1">
    <citation type="submission" date="2017-06" db="EMBL/GenBank/DDBJ databases">
        <authorList>
            <person name="Kim H.J."/>
            <person name="Triplett B.A."/>
        </authorList>
    </citation>
    <scope>NUCLEOTIDE SEQUENCE [LARGE SCALE GENOMIC DNA]</scope>
    <source>
        <strain evidence="4 5">DSM 18704</strain>
    </source>
</reference>
<dbReference type="AlphaFoldDB" id="A0A239E3I3"/>
<organism evidence="4 5">
    <name type="scientific">Granulicella rosea</name>
    <dbReference type="NCBI Taxonomy" id="474952"/>
    <lineage>
        <taxon>Bacteria</taxon>
        <taxon>Pseudomonadati</taxon>
        <taxon>Acidobacteriota</taxon>
        <taxon>Terriglobia</taxon>
        <taxon>Terriglobales</taxon>
        <taxon>Acidobacteriaceae</taxon>
        <taxon>Granulicella</taxon>
    </lineage>
</organism>
<dbReference type="EMBL" id="FZOU01000001">
    <property type="protein sequence ID" value="SNS38553.1"/>
    <property type="molecule type" value="Genomic_DNA"/>
</dbReference>
<feature type="domain" description="CsbD-like" evidence="3">
    <location>
        <begin position="6"/>
        <end position="55"/>
    </location>
</feature>